<evidence type="ECO:0000313" key="2">
    <source>
        <dbReference type="EMBL" id="KPK68258.1"/>
    </source>
</evidence>
<dbReference type="InterPro" id="IPR011051">
    <property type="entry name" value="RmlC_Cupin_sf"/>
</dbReference>
<dbReference type="Pfam" id="PF07883">
    <property type="entry name" value="Cupin_2"/>
    <property type="match status" value="1"/>
</dbReference>
<sequence>MKRASGNMEIIDINDYVKQTKEKWVNYTLCKVNNSLVRLGIFEGEFHWHHHDKEDEFFYVISGKLLLDLKDKTIELLPNQGFAVPKGVEHRTRAQVKTVVIMVEGDSVNPQGD</sequence>
<dbReference type="Proteomes" id="UP000051096">
    <property type="component" value="Unassembled WGS sequence"/>
</dbReference>
<evidence type="ECO:0000259" key="1">
    <source>
        <dbReference type="Pfam" id="PF07883"/>
    </source>
</evidence>
<dbReference type="PANTHER" id="PTHR36114">
    <property type="entry name" value="16.7 KDA PROTEIN IN WHIE LOCUS"/>
    <property type="match status" value="1"/>
</dbReference>
<protein>
    <submittedName>
        <fullName evidence="2">Cupin</fullName>
    </submittedName>
</protein>
<dbReference type="SUPFAM" id="SSF51182">
    <property type="entry name" value="RmlC-like cupins"/>
    <property type="match status" value="1"/>
</dbReference>
<proteinExistence type="predicted"/>
<dbReference type="InterPro" id="IPR013096">
    <property type="entry name" value="Cupin_2"/>
</dbReference>
<feature type="domain" description="Cupin type-2" evidence="1">
    <location>
        <begin position="45"/>
        <end position="98"/>
    </location>
</feature>
<dbReference type="InterPro" id="IPR052044">
    <property type="entry name" value="PKS_Associated_Protein"/>
</dbReference>
<name>A0A0S8G6Q7_UNCW3</name>
<dbReference type="PANTHER" id="PTHR36114:SF1">
    <property type="entry name" value="16.7 KDA PROTEIN IN WHIE LOCUS"/>
    <property type="match status" value="1"/>
</dbReference>
<dbReference type="CDD" id="cd02226">
    <property type="entry name" value="cupin_YdbB-like"/>
    <property type="match status" value="1"/>
</dbReference>
<dbReference type="InterPro" id="IPR014710">
    <property type="entry name" value="RmlC-like_jellyroll"/>
</dbReference>
<organism evidence="2 3">
    <name type="scientific">candidate division WOR_3 bacterium SM23_60</name>
    <dbReference type="NCBI Taxonomy" id="1703780"/>
    <lineage>
        <taxon>Bacteria</taxon>
        <taxon>Bacteria division WOR-3</taxon>
    </lineage>
</organism>
<gene>
    <name evidence="2" type="ORF">AMJ87_12175</name>
</gene>
<dbReference type="AlphaFoldDB" id="A0A0S8G6Q7"/>
<comment type="caution">
    <text evidence="2">The sequence shown here is derived from an EMBL/GenBank/DDBJ whole genome shotgun (WGS) entry which is preliminary data.</text>
</comment>
<dbReference type="Gene3D" id="2.60.120.10">
    <property type="entry name" value="Jelly Rolls"/>
    <property type="match status" value="1"/>
</dbReference>
<dbReference type="EMBL" id="LJUO01000177">
    <property type="protein sequence ID" value="KPK68258.1"/>
    <property type="molecule type" value="Genomic_DNA"/>
</dbReference>
<reference evidence="2 3" key="1">
    <citation type="journal article" date="2015" name="Microbiome">
        <title>Genomic resolution of linkages in carbon, nitrogen, and sulfur cycling among widespread estuary sediment bacteria.</title>
        <authorList>
            <person name="Baker B.J."/>
            <person name="Lazar C.S."/>
            <person name="Teske A.P."/>
            <person name="Dick G.J."/>
        </authorList>
    </citation>
    <scope>NUCLEOTIDE SEQUENCE [LARGE SCALE GENOMIC DNA]</scope>
    <source>
        <strain evidence="2">SM23_60</strain>
    </source>
</reference>
<accession>A0A0S8G6Q7</accession>
<evidence type="ECO:0000313" key="3">
    <source>
        <dbReference type="Proteomes" id="UP000051096"/>
    </source>
</evidence>